<gene>
    <name evidence="5" type="ORF">ARALYDRAFT_355983</name>
</gene>
<dbReference type="Pfam" id="PF00076">
    <property type="entry name" value="RRM_1"/>
    <property type="match status" value="4"/>
</dbReference>
<organism evidence="6">
    <name type="scientific">Arabidopsis lyrata subsp. lyrata</name>
    <name type="common">Lyre-leaved rock-cress</name>
    <dbReference type="NCBI Taxonomy" id="81972"/>
    <lineage>
        <taxon>Eukaryota</taxon>
        <taxon>Viridiplantae</taxon>
        <taxon>Streptophyta</taxon>
        <taxon>Embryophyta</taxon>
        <taxon>Tracheophyta</taxon>
        <taxon>Spermatophyta</taxon>
        <taxon>Magnoliopsida</taxon>
        <taxon>eudicotyledons</taxon>
        <taxon>Gunneridae</taxon>
        <taxon>Pentapetalae</taxon>
        <taxon>rosids</taxon>
        <taxon>malvids</taxon>
        <taxon>Brassicales</taxon>
        <taxon>Brassicaceae</taxon>
        <taxon>Camelineae</taxon>
        <taxon>Arabidopsis</taxon>
    </lineage>
</organism>
<evidence type="ECO:0000313" key="5">
    <source>
        <dbReference type="EMBL" id="EFH46986.1"/>
    </source>
</evidence>
<dbReference type="AlphaFoldDB" id="D7MJC5"/>
<comment type="subcellular location">
    <subcellularLocation>
        <location evidence="1">Nucleus</location>
    </subcellularLocation>
</comment>
<dbReference type="InterPro" id="IPR051183">
    <property type="entry name" value="U1_U11-U12_snRNP_70-35kDa"/>
</dbReference>
<dbReference type="GO" id="GO:0071004">
    <property type="term" value="C:U2-type prespliceosome"/>
    <property type="evidence" value="ECO:0007669"/>
    <property type="project" value="TreeGrafter"/>
</dbReference>
<keyword evidence="2" id="KW-0539">Nucleus</keyword>
<dbReference type="InterPro" id="IPR000504">
    <property type="entry name" value="RRM_dom"/>
</dbReference>
<dbReference type="EMBL" id="GL348719">
    <property type="protein sequence ID" value="EFH46986.1"/>
    <property type="molecule type" value="Genomic_DNA"/>
</dbReference>
<keyword evidence="3" id="KW-0694">RNA-binding</keyword>
<feature type="domain" description="RRM" evidence="4">
    <location>
        <begin position="192"/>
        <end position="268"/>
    </location>
</feature>
<dbReference type="InterPro" id="IPR012677">
    <property type="entry name" value="Nucleotide-bd_a/b_plait_sf"/>
</dbReference>
<evidence type="ECO:0000256" key="3">
    <source>
        <dbReference type="PROSITE-ProRule" id="PRU00176"/>
    </source>
</evidence>
<dbReference type="CDD" id="cd00590">
    <property type="entry name" value="RRM_SF"/>
    <property type="match status" value="4"/>
</dbReference>
<reference evidence="6" key="1">
    <citation type="journal article" date="2011" name="Nat. Genet.">
        <title>The Arabidopsis lyrata genome sequence and the basis of rapid genome size change.</title>
        <authorList>
            <person name="Hu T.T."/>
            <person name="Pattyn P."/>
            <person name="Bakker E.G."/>
            <person name="Cao J."/>
            <person name="Cheng J.-F."/>
            <person name="Clark R.M."/>
            <person name="Fahlgren N."/>
            <person name="Fawcett J.A."/>
            <person name="Grimwood J."/>
            <person name="Gundlach H."/>
            <person name="Haberer G."/>
            <person name="Hollister J.D."/>
            <person name="Ossowski S."/>
            <person name="Ottilar R.P."/>
            <person name="Salamov A.A."/>
            <person name="Schneeberger K."/>
            <person name="Spannagl M."/>
            <person name="Wang X."/>
            <person name="Yang L."/>
            <person name="Nasrallah M.E."/>
            <person name="Bergelson J."/>
            <person name="Carrington J.C."/>
            <person name="Gaut B.S."/>
            <person name="Schmutz J."/>
            <person name="Mayer K.F.X."/>
            <person name="Van de Peer Y."/>
            <person name="Grigoriev I.V."/>
            <person name="Nordborg M."/>
            <person name="Weigel D."/>
            <person name="Guo Y.-L."/>
        </authorList>
    </citation>
    <scope>NUCLEOTIDE SEQUENCE [LARGE SCALE GENOMIC DNA]</scope>
    <source>
        <strain evidence="6">cv. MN47</strain>
    </source>
</reference>
<proteinExistence type="predicted"/>
<dbReference type="Gramene" id="fgenesh1_pg.C_scaffold_7003156">
    <property type="protein sequence ID" value="fgenesh1_pg.C_scaffold_7003156"/>
    <property type="gene ID" value="fgenesh1_pg.C_scaffold_7003156"/>
</dbReference>
<feature type="domain" description="RRM" evidence="4">
    <location>
        <begin position="419"/>
        <end position="496"/>
    </location>
</feature>
<dbReference type="PANTHER" id="PTHR13952">
    <property type="entry name" value="U1 SMALL NUCLEAR RIBONUCLEOPROTEIN 70 KD"/>
    <property type="match status" value="1"/>
</dbReference>
<dbReference type="PROSITE" id="PS50102">
    <property type="entry name" value="RRM"/>
    <property type="match status" value="4"/>
</dbReference>
<dbReference type="Gene3D" id="3.30.70.330">
    <property type="match status" value="4"/>
</dbReference>
<dbReference type="GO" id="GO:0000398">
    <property type="term" value="P:mRNA splicing, via spliceosome"/>
    <property type="evidence" value="ECO:0007669"/>
    <property type="project" value="TreeGrafter"/>
</dbReference>
<accession>D7MJC5</accession>
<dbReference type="GO" id="GO:0003729">
    <property type="term" value="F:mRNA binding"/>
    <property type="evidence" value="ECO:0007669"/>
    <property type="project" value="TreeGrafter"/>
</dbReference>
<dbReference type="GO" id="GO:0071011">
    <property type="term" value="C:precatalytic spliceosome"/>
    <property type="evidence" value="ECO:0007669"/>
    <property type="project" value="TreeGrafter"/>
</dbReference>
<dbReference type="eggNOG" id="KOG0123">
    <property type="taxonomic scope" value="Eukaryota"/>
</dbReference>
<evidence type="ECO:0000259" key="4">
    <source>
        <dbReference type="PROSITE" id="PS50102"/>
    </source>
</evidence>
<evidence type="ECO:0000256" key="1">
    <source>
        <dbReference type="ARBA" id="ARBA00004123"/>
    </source>
</evidence>
<dbReference type="SMART" id="SM00360">
    <property type="entry name" value="RRM"/>
    <property type="match status" value="4"/>
</dbReference>
<dbReference type="GO" id="GO:0030619">
    <property type="term" value="F:U1 snRNA binding"/>
    <property type="evidence" value="ECO:0007669"/>
    <property type="project" value="TreeGrafter"/>
</dbReference>
<dbReference type="InterPro" id="IPR035979">
    <property type="entry name" value="RBD_domain_sf"/>
</dbReference>
<name>D7MJC5_ARALL</name>
<protein>
    <recommendedName>
        <fullName evidence="4">RRM domain-containing protein</fullName>
    </recommendedName>
</protein>
<dbReference type="HOGENOM" id="CLU_039561_0_0_1"/>
<evidence type="ECO:0000256" key="2">
    <source>
        <dbReference type="ARBA" id="ARBA00023242"/>
    </source>
</evidence>
<keyword evidence="6" id="KW-1185">Reference proteome</keyword>
<dbReference type="STRING" id="81972.D7MJC5"/>
<dbReference type="GO" id="GO:0005685">
    <property type="term" value="C:U1 snRNP"/>
    <property type="evidence" value="ECO:0007669"/>
    <property type="project" value="TreeGrafter"/>
</dbReference>
<evidence type="ECO:0000313" key="6">
    <source>
        <dbReference type="Proteomes" id="UP000008694"/>
    </source>
</evidence>
<sequence length="552" mass="63238">MMIPKAQEETTKGFSDDTLQHKSDQANLVSVKETVEGLDDDIPDFVEATIKTLFVTGLCRKTTISDIIDFFNDVAQVVHVRLIVNHKGKHSGYGFVEFASANEAKKALEKKSGEYLHGHRIFLHLANYKKPAYFLPKYCIDHKVWYDDYLGRESFLIEDDETEEGLDDREGLLIEKNQAEEGLYDTPDSFEKVLFVANLSPQTKISDIKGLFKYFGVVSVRLIVNNKGKHLGYAFVEFASAYRANKALKKKNGEYLHDRQIYLMKEHDETPDYVEAVAIAKKTLFVSHLSPQTEISDIINFFKDVGEVVHVQLTLNNKGRHVGYGFVEFASADEEEKVRVVYSNDENRQVVILKRWNHDRKIVRRVVDAPYRPPKYCVDHKVWYDDYLRREGLLMEENEAVKGLYETPDFVEPFAVTKKTLFASNLSHLTKISDIISFFKDVGEVVRVRLIVDHMGKPVGCGFIEFASAEEAEKALEKKNGERLRFSKICLDMAEIAPYPLRLKYNLAEKLWYEDKLRGGSLDLETKPKVVPKFCGFSYLSRVLSGGTLKYA</sequence>
<feature type="domain" description="RRM" evidence="4">
    <location>
        <begin position="282"/>
        <end position="352"/>
    </location>
</feature>
<dbReference type="PANTHER" id="PTHR13952:SF21">
    <property type="entry name" value="POLYNUCLEOTIDE ADENYLYLTRANSFERASE DOMAIN_RNA RECOGNITION MOTIF PROTEIN-RELATED"/>
    <property type="match status" value="1"/>
</dbReference>
<dbReference type="Proteomes" id="UP000008694">
    <property type="component" value="Unassembled WGS sequence"/>
</dbReference>
<feature type="domain" description="RRM" evidence="4">
    <location>
        <begin position="51"/>
        <end position="128"/>
    </location>
</feature>
<dbReference type="SUPFAM" id="SSF54928">
    <property type="entry name" value="RNA-binding domain, RBD"/>
    <property type="match status" value="3"/>
</dbReference>